<proteinExistence type="predicted"/>
<keyword evidence="2" id="KW-1185">Reference proteome</keyword>
<dbReference type="RefSeq" id="WP_048093200.1">
    <property type="nucleotide sequence ID" value="NZ_JMIY01000007.1"/>
</dbReference>
<dbReference type="InterPro" id="IPR035069">
    <property type="entry name" value="TTHA1013/TTHA0281-like"/>
</dbReference>
<accession>A0A062V6N7</accession>
<comment type="caution">
    <text evidence="1">The sequence shown here is derived from an EMBL/GenBank/DDBJ whole genome shotgun (WGS) entry which is preliminary data.</text>
</comment>
<dbReference type="EMBL" id="JMIY01000007">
    <property type="protein sequence ID" value="KCZ71065.1"/>
    <property type="molecule type" value="Genomic_DNA"/>
</dbReference>
<sequence>MLIDYINKALSKAEYDKLEDGTFFGRIPQCPGVLAFGKTLFECQKELESVLEGWLIVKIRHGDTLPVIDDLDINTGIPSDNEAAAHA</sequence>
<dbReference type="OrthoDB" id="121930at2157"/>
<reference evidence="1 2" key="1">
    <citation type="journal article" date="2013" name="Nature">
        <title>Anaerobic oxidation of methane coupled to nitrate reduction in a novel archaeal lineage.</title>
        <authorList>
            <person name="Haroon M.F."/>
            <person name="Hu S."/>
            <person name="Shi Y."/>
            <person name="Imelfort M."/>
            <person name="Keller J."/>
            <person name="Hugenholtz P."/>
            <person name="Yuan Z."/>
            <person name="Tyson G.W."/>
        </authorList>
    </citation>
    <scope>NUCLEOTIDE SEQUENCE [LARGE SCALE GENOMIC DNA]</scope>
    <source>
        <strain evidence="1 2">ANME-2d</strain>
    </source>
</reference>
<name>A0A062V6N7_9EURY</name>
<evidence type="ECO:0000313" key="2">
    <source>
        <dbReference type="Proteomes" id="UP000027153"/>
    </source>
</evidence>
<gene>
    <name evidence="1" type="ORF">ANME2D_03095</name>
</gene>
<organism evidence="1 2">
    <name type="scientific">Candidatus Methanoperedens nitratireducens</name>
    <dbReference type="NCBI Taxonomy" id="1392998"/>
    <lineage>
        <taxon>Archaea</taxon>
        <taxon>Methanobacteriati</taxon>
        <taxon>Methanobacteriota</taxon>
        <taxon>Stenosarchaea group</taxon>
        <taxon>Methanomicrobia</taxon>
        <taxon>Methanosarcinales</taxon>
        <taxon>ANME-2 cluster</taxon>
        <taxon>Candidatus Methanoperedentaceae</taxon>
        <taxon>Candidatus Methanoperedens</taxon>
    </lineage>
</organism>
<protein>
    <recommendedName>
        <fullName evidence="3">HicB-like antitoxin of toxin-antitoxin system domain-containing protein</fullName>
    </recommendedName>
</protein>
<dbReference type="Gene3D" id="3.30.160.250">
    <property type="match status" value="1"/>
</dbReference>
<dbReference type="Pfam" id="PF21748">
    <property type="entry name" value="UPF0150"/>
    <property type="match status" value="1"/>
</dbReference>
<dbReference type="SUPFAM" id="SSF143100">
    <property type="entry name" value="TTHA1013/TTHA0281-like"/>
    <property type="match status" value="1"/>
</dbReference>
<evidence type="ECO:0000313" key="1">
    <source>
        <dbReference type="EMBL" id="KCZ71065.1"/>
    </source>
</evidence>
<evidence type="ECO:0008006" key="3">
    <source>
        <dbReference type="Google" id="ProtNLM"/>
    </source>
</evidence>
<dbReference type="AlphaFoldDB" id="A0A062V6N7"/>
<dbReference type="InterPro" id="IPR049389">
    <property type="entry name" value="TTHA0281-like"/>
</dbReference>
<dbReference type="Proteomes" id="UP000027153">
    <property type="component" value="Unassembled WGS sequence"/>
</dbReference>